<dbReference type="EMBL" id="HG793127">
    <property type="protein sequence ID" value="CDK26487.1"/>
    <property type="molecule type" value="Genomic_DNA"/>
</dbReference>
<feature type="active site" description="Charge relay system" evidence="3">
    <location>
        <position position="147"/>
    </location>
</feature>
<comment type="similarity">
    <text evidence="1">Belongs to the amidase family.</text>
</comment>
<dbReference type="Pfam" id="PF01425">
    <property type="entry name" value="Amidase"/>
    <property type="match status" value="1"/>
</dbReference>
<dbReference type="STRING" id="1382522.W6MN78"/>
<dbReference type="PANTHER" id="PTHR46072:SF4">
    <property type="entry name" value="AMIDASE C550.07-RELATED"/>
    <property type="match status" value="1"/>
</dbReference>
<evidence type="ECO:0000256" key="1">
    <source>
        <dbReference type="ARBA" id="ARBA00009199"/>
    </source>
</evidence>
<feature type="binding site" evidence="4">
    <location>
        <position position="196"/>
    </location>
    <ligand>
        <name>substrate</name>
    </ligand>
</feature>
<dbReference type="RefSeq" id="XP_022458490.1">
    <property type="nucleotide sequence ID" value="XM_022602713.1"/>
</dbReference>
<dbReference type="PIRSF" id="PIRSF001221">
    <property type="entry name" value="Amidase_fungi"/>
    <property type="match status" value="1"/>
</dbReference>
<reference evidence="6" key="2">
    <citation type="submission" date="2014-02" db="EMBL/GenBank/DDBJ databases">
        <title>Complete DNA sequence of /Kuraishia capsulata/ illustrates novel genomic features among budding yeasts (/Saccharomycotina/).</title>
        <authorList>
            <person name="Morales L."/>
            <person name="Noel B."/>
            <person name="Porcel B."/>
            <person name="Marcet-Houben M."/>
            <person name="Hullo M-F."/>
            <person name="Sacerdot C."/>
            <person name="Tekaia F."/>
            <person name="Leh-Louis V."/>
            <person name="Despons L."/>
            <person name="Khanna V."/>
            <person name="Aury J-M."/>
            <person name="Barbe V."/>
            <person name="Couloux A."/>
            <person name="Labadie K."/>
            <person name="Pelletier E."/>
            <person name="Souciet J-L."/>
            <person name="Boekhout T."/>
            <person name="Gabaldon T."/>
            <person name="Wincker P."/>
            <person name="Dujon B."/>
        </authorList>
    </citation>
    <scope>NUCLEOTIDE SEQUENCE</scope>
    <source>
        <strain evidence="6">CBS 1993</strain>
    </source>
</reference>
<dbReference type="PANTHER" id="PTHR46072">
    <property type="entry name" value="AMIDASE-RELATED-RELATED"/>
    <property type="match status" value="1"/>
</dbReference>
<dbReference type="SUPFAM" id="SSF75304">
    <property type="entry name" value="Amidase signature (AS) enzymes"/>
    <property type="match status" value="1"/>
</dbReference>
<feature type="domain" description="Amidase" evidence="5">
    <location>
        <begin position="94"/>
        <end position="543"/>
    </location>
</feature>
<accession>W6MN78</accession>
<name>W6MN78_9ASCO</name>
<feature type="active site" description="Acyl-ester intermediate" evidence="3">
    <location>
        <position position="246"/>
    </location>
</feature>
<sequence length="556" mass="60051">MFGAFTNDISDPAKFAEWEPKIKAYREAVAAGVLDEFKAPESLIPGDIDTKGYNATVLTAKFLTADELAIVDTPGYKLVEKLAKGELTAVETFKAFAKAGTLAHQALNCAMELFPEYGLKRAEELDAYYAKTGKTVGPLHGLPISLKEHYNFAGHVTHAAYVSLLDNVTPEHAYNTKILEDAGAVFYIRTSEPQCLMHLCSGNNITGRTRNPYRSTLTTGGSSSGEGAIAAMKGSVFGIGSDIGGSIRCPAAFCGVWGLRPSQKRITLKNVTSCYTEGVQEAVYVVLGPLARCAEDLDLCMKVVLGAKPWEHDALLVPLPWRDVPFPAATSLTVAIAYDDGVVAPHPPILRGLKEAAAKLAAAGVKVVEWKPIRTYENVCAVASMYNADGNSAQRELLAAAGEPLFPLTEVCLSFGCGDAGVSGKEAQRLAGIRDSTRQEFLDAMNAQGIDYLLTPTYNGVAAKPDVLKYWGYTSLYNVLDYPSVIFPTGLYVDPALDPVDTKFVPRSDIEKYEHALYDDPKEFEGAPIALQLIGRRYKDEEVVKASKVVAEIIQA</sequence>
<dbReference type="InterPro" id="IPR023631">
    <property type="entry name" value="Amidase_dom"/>
</dbReference>
<evidence type="ECO:0000256" key="2">
    <source>
        <dbReference type="ARBA" id="ARBA00022801"/>
    </source>
</evidence>
<evidence type="ECO:0000313" key="6">
    <source>
        <dbReference type="EMBL" id="CDK26487.1"/>
    </source>
</evidence>
<evidence type="ECO:0000313" key="7">
    <source>
        <dbReference type="Proteomes" id="UP000019384"/>
    </source>
</evidence>
<gene>
    <name evidence="6" type="ORF">KUCA_T00002459001</name>
</gene>
<evidence type="ECO:0000256" key="4">
    <source>
        <dbReference type="PIRSR" id="PIRSR001221-2"/>
    </source>
</evidence>
<dbReference type="GeneID" id="34519878"/>
<reference evidence="6" key="1">
    <citation type="submission" date="2013-12" db="EMBL/GenBank/DDBJ databases">
        <authorList>
            <person name="Genoscope - CEA"/>
        </authorList>
    </citation>
    <scope>NUCLEOTIDE SEQUENCE</scope>
    <source>
        <strain evidence="6">CBS 1993</strain>
    </source>
</reference>
<dbReference type="OrthoDB" id="6428749at2759"/>
<organism evidence="6 7">
    <name type="scientific">Kuraishia capsulata CBS 1993</name>
    <dbReference type="NCBI Taxonomy" id="1382522"/>
    <lineage>
        <taxon>Eukaryota</taxon>
        <taxon>Fungi</taxon>
        <taxon>Dikarya</taxon>
        <taxon>Ascomycota</taxon>
        <taxon>Saccharomycotina</taxon>
        <taxon>Pichiomycetes</taxon>
        <taxon>Pichiales</taxon>
        <taxon>Pichiaceae</taxon>
        <taxon>Kuraishia</taxon>
    </lineage>
</organism>
<proteinExistence type="inferred from homology"/>
<evidence type="ECO:0000256" key="3">
    <source>
        <dbReference type="PIRSR" id="PIRSR001221-1"/>
    </source>
</evidence>
<dbReference type="GO" id="GO:0016787">
    <property type="term" value="F:hydrolase activity"/>
    <property type="evidence" value="ECO:0007669"/>
    <property type="project" value="UniProtKB-KW"/>
</dbReference>
<feature type="active site" description="Charge relay system" evidence="3">
    <location>
        <position position="222"/>
    </location>
</feature>
<dbReference type="Proteomes" id="UP000019384">
    <property type="component" value="Unassembled WGS sequence"/>
</dbReference>
<feature type="binding site" evidence="4">
    <location>
        <position position="222"/>
    </location>
    <ligand>
        <name>substrate</name>
    </ligand>
</feature>
<keyword evidence="7" id="KW-1185">Reference proteome</keyword>
<keyword evidence="2" id="KW-0378">Hydrolase</keyword>
<evidence type="ECO:0000259" key="5">
    <source>
        <dbReference type="Pfam" id="PF01425"/>
    </source>
</evidence>
<feature type="binding site" evidence="4">
    <location>
        <begin position="243"/>
        <end position="246"/>
    </location>
    <ligand>
        <name>substrate</name>
    </ligand>
</feature>
<dbReference type="HOGENOM" id="CLU_009600_9_2_1"/>
<dbReference type="Gene3D" id="3.90.1300.10">
    <property type="entry name" value="Amidase signature (AS) domain"/>
    <property type="match status" value="1"/>
</dbReference>
<protein>
    <recommendedName>
        <fullName evidence="5">Amidase domain-containing protein</fullName>
    </recommendedName>
</protein>
<dbReference type="InterPro" id="IPR036928">
    <property type="entry name" value="AS_sf"/>
</dbReference>
<dbReference type="AlphaFoldDB" id="W6MN78"/>